<keyword evidence="1" id="KW-1133">Transmembrane helix</keyword>
<protein>
    <submittedName>
        <fullName evidence="2">Uncharacterized protein</fullName>
    </submittedName>
</protein>
<evidence type="ECO:0000256" key="1">
    <source>
        <dbReference type="SAM" id="Phobius"/>
    </source>
</evidence>
<feature type="transmembrane region" description="Helical" evidence="1">
    <location>
        <begin position="6"/>
        <end position="39"/>
    </location>
</feature>
<feature type="transmembrane region" description="Helical" evidence="1">
    <location>
        <begin position="79"/>
        <end position="98"/>
    </location>
</feature>
<proteinExistence type="predicted"/>
<comment type="caution">
    <text evidence="2">The sequence shown here is derived from an EMBL/GenBank/DDBJ whole genome shotgun (WGS) entry which is preliminary data.</text>
</comment>
<dbReference type="AlphaFoldDB" id="A0A1F5XHI7"/>
<keyword evidence="1" id="KW-0812">Transmembrane</keyword>
<dbReference type="EMBL" id="MFIF01000006">
    <property type="protein sequence ID" value="OGF87350.1"/>
    <property type="molecule type" value="Genomic_DNA"/>
</dbReference>
<name>A0A1F5XHI7_9BACT</name>
<organism evidence="2 3">
    <name type="scientific">Candidatus Giovannonibacteria bacterium RIFCSPLOWO2_01_FULL_46_32</name>
    <dbReference type="NCBI Taxonomy" id="1798353"/>
    <lineage>
        <taxon>Bacteria</taxon>
        <taxon>Candidatus Giovannoniibacteriota</taxon>
    </lineage>
</organism>
<evidence type="ECO:0000313" key="2">
    <source>
        <dbReference type="EMBL" id="OGF87350.1"/>
    </source>
</evidence>
<keyword evidence="1" id="KW-0472">Membrane</keyword>
<dbReference type="Proteomes" id="UP000177346">
    <property type="component" value="Unassembled WGS sequence"/>
</dbReference>
<sequence>MIDYRILLPAFLYGIIFESFGAAHFGFYLAPLMVAAFLLAALPFTIRIANLAIAWILGTSLMLFLAVFWGGGALPSTKVLIHIAAYLSPFLIIASAFYDTKR</sequence>
<gene>
    <name evidence="2" type="ORF">A3B19_03990</name>
</gene>
<feature type="transmembrane region" description="Helical" evidence="1">
    <location>
        <begin position="51"/>
        <end position="73"/>
    </location>
</feature>
<reference evidence="2 3" key="1">
    <citation type="journal article" date="2016" name="Nat. Commun.">
        <title>Thousands of microbial genomes shed light on interconnected biogeochemical processes in an aquifer system.</title>
        <authorList>
            <person name="Anantharaman K."/>
            <person name="Brown C.T."/>
            <person name="Hug L.A."/>
            <person name="Sharon I."/>
            <person name="Castelle C.J."/>
            <person name="Probst A.J."/>
            <person name="Thomas B.C."/>
            <person name="Singh A."/>
            <person name="Wilkins M.J."/>
            <person name="Karaoz U."/>
            <person name="Brodie E.L."/>
            <person name="Williams K.H."/>
            <person name="Hubbard S.S."/>
            <person name="Banfield J.F."/>
        </authorList>
    </citation>
    <scope>NUCLEOTIDE SEQUENCE [LARGE SCALE GENOMIC DNA]</scope>
</reference>
<evidence type="ECO:0000313" key="3">
    <source>
        <dbReference type="Proteomes" id="UP000177346"/>
    </source>
</evidence>
<accession>A0A1F5XHI7</accession>